<accession>A0A108U9N9</accession>
<protein>
    <recommendedName>
        <fullName evidence="3">DUF2059 domain-containing protein</fullName>
    </recommendedName>
</protein>
<evidence type="ECO:0000313" key="4">
    <source>
        <dbReference type="EMBL" id="KWS05101.1"/>
    </source>
</evidence>
<feature type="region of interest" description="Disordered" evidence="1">
    <location>
        <begin position="162"/>
        <end position="198"/>
    </location>
</feature>
<dbReference type="RefSeq" id="WP_036107690.1">
    <property type="nucleotide sequence ID" value="NZ_JAJA02000001.1"/>
</dbReference>
<name>A0A108U9N9_9GAMM</name>
<keyword evidence="5" id="KW-1185">Reference proteome</keyword>
<proteinExistence type="predicted"/>
<feature type="chain" id="PRO_5007131737" description="DUF2059 domain-containing protein" evidence="2">
    <location>
        <begin position="29"/>
        <end position="198"/>
    </location>
</feature>
<dbReference type="OrthoDB" id="490569at2"/>
<feature type="compositionally biased region" description="Pro residues" evidence="1">
    <location>
        <begin position="174"/>
        <end position="192"/>
    </location>
</feature>
<evidence type="ECO:0000259" key="3">
    <source>
        <dbReference type="Pfam" id="PF09832"/>
    </source>
</evidence>
<dbReference type="AlphaFoldDB" id="A0A108U9N9"/>
<evidence type="ECO:0000256" key="1">
    <source>
        <dbReference type="SAM" id="MobiDB-lite"/>
    </source>
</evidence>
<evidence type="ECO:0000313" key="5">
    <source>
        <dbReference type="Proteomes" id="UP000023435"/>
    </source>
</evidence>
<sequence length="198" mass="22048">MKSLYRLPAIALSISALSLALLAAPAHAAPPSDAQVDKLMQTMNYERMKREIVQQMNASTQGMAEAMAGTKLSPAQRQSLQRSMDKIMARADQLLAWENVAPIYRKVYRDTFQANEVQAMIDFYGTPEGRSILEKMPKAMGQTMQEMQPLMKKMFEQIQQDLQKDIRQITDEAPPAPPAPPVPVSVPEPPPVIVNQGQ</sequence>
<dbReference type="EMBL" id="JAJA02000001">
    <property type="protein sequence ID" value="KWS05101.1"/>
    <property type="molecule type" value="Genomic_DNA"/>
</dbReference>
<comment type="caution">
    <text evidence="4">The sequence shown here is derived from an EMBL/GenBank/DDBJ whole genome shotgun (WGS) entry which is preliminary data.</text>
</comment>
<dbReference type="Proteomes" id="UP000023435">
    <property type="component" value="Unassembled WGS sequence"/>
</dbReference>
<dbReference type="Pfam" id="PF09832">
    <property type="entry name" value="DUF2059"/>
    <property type="match status" value="1"/>
</dbReference>
<organism evidence="4 5">
    <name type="scientific">Lysobacter capsici AZ78</name>
    <dbReference type="NCBI Taxonomy" id="1444315"/>
    <lineage>
        <taxon>Bacteria</taxon>
        <taxon>Pseudomonadati</taxon>
        <taxon>Pseudomonadota</taxon>
        <taxon>Gammaproteobacteria</taxon>
        <taxon>Lysobacterales</taxon>
        <taxon>Lysobacteraceae</taxon>
        <taxon>Lysobacter</taxon>
    </lineage>
</organism>
<feature type="signal peptide" evidence="2">
    <location>
        <begin position="1"/>
        <end position="28"/>
    </location>
</feature>
<evidence type="ECO:0000256" key="2">
    <source>
        <dbReference type="SAM" id="SignalP"/>
    </source>
</evidence>
<keyword evidence="2" id="KW-0732">Signal</keyword>
<reference evidence="4 5" key="1">
    <citation type="journal article" date="2014" name="Genome Announc.">
        <title>Draft Genome Sequence of Lysobacter capsici AZ78, a Bacterium Antagonistic to Plant-Pathogenic Oomycetes.</title>
        <authorList>
            <person name="Puopolo G."/>
            <person name="Sonego P."/>
            <person name="Engelen K."/>
            <person name="Pertot I."/>
        </authorList>
    </citation>
    <scope>NUCLEOTIDE SEQUENCE [LARGE SCALE GENOMIC DNA]</scope>
    <source>
        <strain evidence="4 5">AZ78</strain>
    </source>
</reference>
<feature type="domain" description="DUF2059" evidence="3">
    <location>
        <begin position="103"/>
        <end position="156"/>
    </location>
</feature>
<gene>
    <name evidence="4" type="ORF">AZ78_2652</name>
</gene>
<dbReference type="InterPro" id="IPR018637">
    <property type="entry name" value="DUF2059"/>
</dbReference>